<evidence type="ECO:0000256" key="4">
    <source>
        <dbReference type="ARBA" id="ARBA00022490"/>
    </source>
</evidence>
<evidence type="ECO:0000313" key="11">
    <source>
        <dbReference type="Proteomes" id="UP000243077"/>
    </source>
</evidence>
<dbReference type="InterPro" id="IPR019933">
    <property type="entry name" value="DivIVA_domain"/>
</dbReference>
<dbReference type="GO" id="GO:0051301">
    <property type="term" value="P:cell division"/>
    <property type="evidence" value="ECO:0007669"/>
    <property type="project" value="UniProtKB-KW"/>
</dbReference>
<proteinExistence type="inferred from homology"/>
<keyword evidence="7" id="KW-0131">Cell cycle</keyword>
<feature type="region of interest" description="Disordered" evidence="9">
    <location>
        <begin position="44"/>
        <end position="73"/>
    </location>
</feature>
<reference evidence="10 11" key="1">
    <citation type="submission" date="2018-02" db="EMBL/GenBank/DDBJ databases">
        <title>Complete genome of the streamlined marine actinobacterium Pontimonas salivibrio CL-TW6 adapted to coastal planktonic lifestype.</title>
        <authorList>
            <person name="Cho B.C."/>
            <person name="Hardies S.C."/>
            <person name="Jang G.I."/>
            <person name="Hwang C.Y."/>
        </authorList>
    </citation>
    <scope>NUCLEOTIDE SEQUENCE [LARGE SCALE GENOMIC DNA]</scope>
    <source>
        <strain evidence="10 11">CL-TW6</strain>
    </source>
</reference>
<evidence type="ECO:0000256" key="3">
    <source>
        <dbReference type="ARBA" id="ARBA00018787"/>
    </source>
</evidence>
<organism evidence="10 11">
    <name type="scientific">Pontimonas salivibrio</name>
    <dbReference type="NCBI Taxonomy" id="1159327"/>
    <lineage>
        <taxon>Bacteria</taxon>
        <taxon>Bacillati</taxon>
        <taxon>Actinomycetota</taxon>
        <taxon>Actinomycetes</taxon>
        <taxon>Micrococcales</taxon>
        <taxon>Microbacteriaceae</taxon>
        <taxon>Pontimonas</taxon>
    </lineage>
</organism>
<keyword evidence="6" id="KW-0175">Coiled coil</keyword>
<comment type="similarity">
    <text evidence="2">Belongs to the DivIVA family.</text>
</comment>
<feature type="region of interest" description="Disordered" evidence="9">
    <location>
        <begin position="179"/>
        <end position="201"/>
    </location>
</feature>
<dbReference type="KEGG" id="psai:C3B54_11988"/>
<dbReference type="NCBIfam" id="TIGR03544">
    <property type="entry name" value="DivI1A_domain"/>
    <property type="match status" value="1"/>
</dbReference>
<feature type="compositionally biased region" description="Basic and acidic residues" evidence="9">
    <location>
        <begin position="44"/>
        <end position="57"/>
    </location>
</feature>
<dbReference type="Proteomes" id="UP000243077">
    <property type="component" value="Chromosome"/>
</dbReference>
<accession>A0A2L2BQK9</accession>
<evidence type="ECO:0000256" key="6">
    <source>
        <dbReference type="ARBA" id="ARBA00023054"/>
    </source>
</evidence>
<dbReference type="PANTHER" id="PTHR35794:SF2">
    <property type="entry name" value="CELL DIVISION PROTEIN DIVIVA"/>
    <property type="match status" value="1"/>
</dbReference>
<gene>
    <name evidence="10" type="ORF">C3B54_11988</name>
</gene>
<evidence type="ECO:0000256" key="7">
    <source>
        <dbReference type="ARBA" id="ARBA00023306"/>
    </source>
</evidence>
<comment type="subcellular location">
    <subcellularLocation>
        <location evidence="1">Cytoplasm</location>
    </subcellularLocation>
</comment>
<evidence type="ECO:0000256" key="5">
    <source>
        <dbReference type="ARBA" id="ARBA00022618"/>
    </source>
</evidence>
<dbReference type="EMBL" id="CP026923">
    <property type="protein sequence ID" value="AVG23956.1"/>
    <property type="molecule type" value="Genomic_DNA"/>
</dbReference>
<protein>
    <recommendedName>
        <fullName evidence="3">Cell wall synthesis protein Wag31</fullName>
    </recommendedName>
    <alternativeName>
        <fullName evidence="8">Antigen 84</fullName>
    </alternativeName>
</protein>
<evidence type="ECO:0000256" key="2">
    <source>
        <dbReference type="ARBA" id="ARBA00009008"/>
    </source>
</evidence>
<keyword evidence="11" id="KW-1185">Reference proteome</keyword>
<feature type="compositionally biased region" description="Low complexity" evidence="9">
    <location>
        <begin position="59"/>
        <end position="73"/>
    </location>
</feature>
<keyword evidence="4" id="KW-0963">Cytoplasm</keyword>
<dbReference type="PANTHER" id="PTHR35794">
    <property type="entry name" value="CELL DIVISION PROTEIN DIVIVA"/>
    <property type="match status" value="1"/>
</dbReference>
<name>A0A2L2BQK9_9MICO</name>
<feature type="compositionally biased region" description="Polar residues" evidence="9">
    <location>
        <begin position="179"/>
        <end position="190"/>
    </location>
</feature>
<dbReference type="InterPro" id="IPR007793">
    <property type="entry name" value="DivIVA_fam"/>
</dbReference>
<evidence type="ECO:0000313" key="10">
    <source>
        <dbReference type="EMBL" id="AVG23956.1"/>
    </source>
</evidence>
<dbReference type="OrthoDB" id="9815492at2"/>
<sequence length="201" mass="22428">MALTPEDIVNKRFQATKFREGYDPDEVDDFLDEVVVEMRRLTEENEGLKKELEEAKQRAASVQSAPAPVPAASVEAPTISADDPIDAEGTTNLLQLARRLHEEHVREGIHKRDELIAEGHAQAARIVAEAEEEQKRRMAVFQQERDALGAKVDSLREFERQYRQGLRGFIESQLSTLEHSGVESSMTQSAVAAPPPNTPSQ</sequence>
<dbReference type="Gene3D" id="6.10.250.660">
    <property type="match status" value="1"/>
</dbReference>
<keyword evidence="5" id="KW-0132">Cell division</keyword>
<dbReference type="Pfam" id="PF05103">
    <property type="entry name" value="DivIVA"/>
    <property type="match status" value="1"/>
</dbReference>
<evidence type="ECO:0000256" key="9">
    <source>
        <dbReference type="SAM" id="MobiDB-lite"/>
    </source>
</evidence>
<evidence type="ECO:0000256" key="8">
    <source>
        <dbReference type="ARBA" id="ARBA00031737"/>
    </source>
</evidence>
<dbReference type="RefSeq" id="WP_104913498.1">
    <property type="nucleotide sequence ID" value="NZ_CP026923.1"/>
</dbReference>
<dbReference type="AlphaFoldDB" id="A0A2L2BQK9"/>
<evidence type="ECO:0000256" key="1">
    <source>
        <dbReference type="ARBA" id="ARBA00004496"/>
    </source>
</evidence>
<dbReference type="GO" id="GO:0005737">
    <property type="term" value="C:cytoplasm"/>
    <property type="evidence" value="ECO:0007669"/>
    <property type="project" value="UniProtKB-SubCell"/>
</dbReference>